<sequence>MQPKSLVGHGCRERPPRLPVALLKACISMIRRESPCDRAWESHREHPFQDTWVTITKLRDSLNLELKKFREQQREIYPRLKLSALDVDEPELTAIQLPSYRMKHGQRLATAVDANDQDSHLREAEIKLRYTEADSSILAVRRPLWHCGITRSQRNLQKAELMKAFEITMYNRARASLTYLGHMAKDAVEPYRPLSHRDTRRKKTHLHHAKGDSRLFDGTAWYLQSGVMISRAAVASMLSPRDSEHHSEDDEPWLLAGTQMLKRAGFTKSPRTPKRLKDIAPDDVVVQLSSSEAEDSDVEMSPCKQGKKQRGKKKAKKSDGWIWLESLTRGQKLGDAKLAEYKKESDRVQWFRAEAEMYRWLEQYERKHTELMRVIERFRRDGIVWVGLADREEQRNGGRNGAATFARMQAAMYRRLQHNAEVVFKSAESGAHQDWASASTFDELVTKINGWRDIVFKWMDEMDIHRAYKDF</sequence>
<dbReference type="AlphaFoldDB" id="A0AAD7FHD8"/>
<keyword evidence="3" id="KW-1185">Reference proteome</keyword>
<dbReference type="EMBL" id="JARKIE010000617">
    <property type="protein sequence ID" value="KAJ7624167.1"/>
    <property type="molecule type" value="Genomic_DNA"/>
</dbReference>
<feature type="region of interest" description="Disordered" evidence="1">
    <location>
        <begin position="288"/>
        <end position="314"/>
    </location>
</feature>
<evidence type="ECO:0000256" key="1">
    <source>
        <dbReference type="SAM" id="MobiDB-lite"/>
    </source>
</evidence>
<gene>
    <name evidence="2" type="ORF">B0H17DRAFT_1340402</name>
</gene>
<name>A0AAD7FHD8_MYCRO</name>
<evidence type="ECO:0000313" key="2">
    <source>
        <dbReference type="EMBL" id="KAJ7624167.1"/>
    </source>
</evidence>
<accession>A0AAD7FHD8</accession>
<organism evidence="2 3">
    <name type="scientific">Mycena rosella</name>
    <name type="common">Pink bonnet</name>
    <name type="synonym">Agaricus rosellus</name>
    <dbReference type="NCBI Taxonomy" id="1033263"/>
    <lineage>
        <taxon>Eukaryota</taxon>
        <taxon>Fungi</taxon>
        <taxon>Dikarya</taxon>
        <taxon>Basidiomycota</taxon>
        <taxon>Agaricomycotina</taxon>
        <taxon>Agaricomycetes</taxon>
        <taxon>Agaricomycetidae</taxon>
        <taxon>Agaricales</taxon>
        <taxon>Marasmiineae</taxon>
        <taxon>Mycenaceae</taxon>
        <taxon>Mycena</taxon>
    </lineage>
</organism>
<evidence type="ECO:0000313" key="3">
    <source>
        <dbReference type="Proteomes" id="UP001221757"/>
    </source>
</evidence>
<comment type="caution">
    <text evidence="2">The sequence shown here is derived from an EMBL/GenBank/DDBJ whole genome shotgun (WGS) entry which is preliminary data.</text>
</comment>
<protein>
    <submittedName>
        <fullName evidence="2">Uncharacterized protein</fullName>
    </submittedName>
</protein>
<dbReference type="Proteomes" id="UP001221757">
    <property type="component" value="Unassembled WGS sequence"/>
</dbReference>
<reference evidence="2" key="1">
    <citation type="submission" date="2023-03" db="EMBL/GenBank/DDBJ databases">
        <title>Massive genome expansion in bonnet fungi (Mycena s.s.) driven by repeated elements and novel gene families across ecological guilds.</title>
        <authorList>
            <consortium name="Lawrence Berkeley National Laboratory"/>
            <person name="Harder C.B."/>
            <person name="Miyauchi S."/>
            <person name="Viragh M."/>
            <person name="Kuo A."/>
            <person name="Thoen E."/>
            <person name="Andreopoulos B."/>
            <person name="Lu D."/>
            <person name="Skrede I."/>
            <person name="Drula E."/>
            <person name="Henrissat B."/>
            <person name="Morin E."/>
            <person name="Kohler A."/>
            <person name="Barry K."/>
            <person name="LaButti K."/>
            <person name="Morin E."/>
            <person name="Salamov A."/>
            <person name="Lipzen A."/>
            <person name="Mereny Z."/>
            <person name="Hegedus B."/>
            <person name="Baldrian P."/>
            <person name="Stursova M."/>
            <person name="Weitz H."/>
            <person name="Taylor A."/>
            <person name="Grigoriev I.V."/>
            <person name="Nagy L.G."/>
            <person name="Martin F."/>
            <person name="Kauserud H."/>
        </authorList>
    </citation>
    <scope>NUCLEOTIDE SEQUENCE</scope>
    <source>
        <strain evidence="2">CBHHK067</strain>
    </source>
</reference>
<proteinExistence type="predicted"/>
<feature type="compositionally biased region" description="Basic residues" evidence="1">
    <location>
        <begin position="305"/>
        <end position="314"/>
    </location>
</feature>